<dbReference type="GO" id="GO:0061928">
    <property type="term" value="F:glutathione specific gamma-glutamylcyclotransferase activity"/>
    <property type="evidence" value="ECO:0007669"/>
    <property type="project" value="UniProtKB-EC"/>
</dbReference>
<dbReference type="GO" id="GO:0005737">
    <property type="term" value="C:cytoplasm"/>
    <property type="evidence" value="ECO:0007669"/>
    <property type="project" value="TreeGrafter"/>
</dbReference>
<reference evidence="7" key="1">
    <citation type="submission" date="2023-06" db="EMBL/GenBank/DDBJ databases">
        <authorList>
            <person name="Delattre M."/>
        </authorList>
    </citation>
    <scope>NUCLEOTIDE SEQUENCE</scope>
    <source>
        <strain evidence="7">AF72</strain>
    </source>
</reference>
<keyword evidence="8" id="KW-1185">Reference proteome</keyword>
<dbReference type="InterPro" id="IPR013024">
    <property type="entry name" value="GGCT-like"/>
</dbReference>
<feature type="non-terminal residue" evidence="7">
    <location>
        <position position="212"/>
    </location>
</feature>
<name>A0AA36CM59_9BILA</name>
<organism evidence="7 8">
    <name type="scientific">Mesorhabditis spiculigera</name>
    <dbReference type="NCBI Taxonomy" id="96644"/>
    <lineage>
        <taxon>Eukaryota</taxon>
        <taxon>Metazoa</taxon>
        <taxon>Ecdysozoa</taxon>
        <taxon>Nematoda</taxon>
        <taxon>Chromadorea</taxon>
        <taxon>Rhabditida</taxon>
        <taxon>Rhabditina</taxon>
        <taxon>Rhabditomorpha</taxon>
        <taxon>Rhabditoidea</taxon>
        <taxon>Rhabditidae</taxon>
        <taxon>Mesorhabditinae</taxon>
        <taxon>Mesorhabditis</taxon>
    </lineage>
</organism>
<comment type="similarity">
    <text evidence="1">Belongs to the gamma-glutamylcyclotransferase family. ChaC subfamily.</text>
</comment>
<comment type="function">
    <text evidence="5">Catalyzes the cleavage of glutathione into 5-oxo-L-proline and a Cys-Gly dipeptide. Acts specifically on glutathione, but not on other gamma-glutamyl peptides.</text>
</comment>
<dbReference type="Proteomes" id="UP001177023">
    <property type="component" value="Unassembled WGS sequence"/>
</dbReference>
<dbReference type="PANTHER" id="PTHR12192:SF2">
    <property type="entry name" value="GLUTATHIONE-SPECIFIC GAMMA-GLUTAMYLCYCLOTRANSFERASE 2"/>
    <property type="match status" value="1"/>
</dbReference>
<evidence type="ECO:0000313" key="7">
    <source>
        <dbReference type="EMBL" id="CAJ0570888.1"/>
    </source>
</evidence>
<accession>A0AA36CM59</accession>
<comment type="caution">
    <text evidence="7">The sequence shown here is derived from an EMBL/GenBank/DDBJ whole genome shotgun (WGS) entry which is preliminary data.</text>
</comment>
<dbReference type="EC" id="4.3.2.7" evidence="2"/>
<keyword evidence="3" id="KW-0456">Lyase</keyword>
<dbReference type="CDD" id="cd06661">
    <property type="entry name" value="GGCT_like"/>
    <property type="match status" value="1"/>
</dbReference>
<dbReference type="PANTHER" id="PTHR12192">
    <property type="entry name" value="CATION TRANSPORT PROTEIN CHAC-RELATED"/>
    <property type="match status" value="1"/>
</dbReference>
<dbReference type="Gene3D" id="3.10.490.10">
    <property type="entry name" value="Gamma-glutamyl cyclotransferase-like"/>
    <property type="match status" value="1"/>
</dbReference>
<comment type="catalytic activity">
    <reaction evidence="6">
        <text>glutathione = L-cysteinylglycine + 5-oxo-L-proline</text>
        <dbReference type="Rhea" id="RHEA:47724"/>
        <dbReference type="ChEBI" id="CHEBI:57925"/>
        <dbReference type="ChEBI" id="CHEBI:58402"/>
        <dbReference type="ChEBI" id="CHEBI:61694"/>
        <dbReference type="EC" id="4.3.2.7"/>
    </reaction>
</comment>
<evidence type="ECO:0000256" key="1">
    <source>
        <dbReference type="ARBA" id="ARBA00009662"/>
    </source>
</evidence>
<dbReference type="Pfam" id="PF04752">
    <property type="entry name" value="ChaC"/>
    <property type="match status" value="1"/>
</dbReference>
<dbReference type="GO" id="GO:0006751">
    <property type="term" value="P:glutathione catabolic process"/>
    <property type="evidence" value="ECO:0007669"/>
    <property type="project" value="InterPro"/>
</dbReference>
<dbReference type="SUPFAM" id="SSF110857">
    <property type="entry name" value="Gamma-glutamyl cyclotransferase-like"/>
    <property type="match status" value="1"/>
</dbReference>
<evidence type="ECO:0000256" key="2">
    <source>
        <dbReference type="ARBA" id="ARBA00012344"/>
    </source>
</evidence>
<evidence type="ECO:0000256" key="5">
    <source>
        <dbReference type="ARBA" id="ARBA00045227"/>
    </source>
</evidence>
<evidence type="ECO:0000256" key="4">
    <source>
        <dbReference type="ARBA" id="ARBA00043195"/>
    </source>
</evidence>
<evidence type="ECO:0000256" key="3">
    <source>
        <dbReference type="ARBA" id="ARBA00023239"/>
    </source>
</evidence>
<dbReference type="InterPro" id="IPR036568">
    <property type="entry name" value="GGCT-like_sf"/>
</dbReference>
<proteinExistence type="inferred from homology"/>
<dbReference type="AlphaFoldDB" id="A0AA36CM59"/>
<dbReference type="InterPro" id="IPR006840">
    <property type="entry name" value="ChaC"/>
</dbReference>
<sequence length="212" mass="23999">MWIFGYGSLMWYTDFPYEAVQGGTVKGYERRFWQLSPDHRGTPEKPGRTVTLIPSEKGSCWGLAYKVPEDKVKETIEYLDHREKAGYSIADVDFYPDSGEAPFKVSVYISPQNDNEFHAGPTEIEDVAVQIMECHGPSGPNLEYALRVAHVLHEKAPHFVDEHVFELEKLLLKKARGSGTGIQILEKLGYVLEDGNTITEVHTLEVKEVKDK</sequence>
<gene>
    <name evidence="7" type="ORF">MSPICULIGERA_LOCUS9321</name>
</gene>
<evidence type="ECO:0000313" key="8">
    <source>
        <dbReference type="Proteomes" id="UP001177023"/>
    </source>
</evidence>
<dbReference type="EMBL" id="CATQJA010002498">
    <property type="protein sequence ID" value="CAJ0570888.1"/>
    <property type="molecule type" value="Genomic_DNA"/>
</dbReference>
<protein>
    <recommendedName>
        <fullName evidence="2">glutathione-specific gamma-glutamylcyclotransferase</fullName>
        <ecNumber evidence="2">4.3.2.7</ecNumber>
    </recommendedName>
    <alternativeName>
        <fullName evidence="4">Cation transport regulator-like protein 2</fullName>
    </alternativeName>
</protein>
<evidence type="ECO:0000256" key="6">
    <source>
        <dbReference type="ARBA" id="ARBA00048073"/>
    </source>
</evidence>